<evidence type="ECO:0000256" key="8">
    <source>
        <dbReference type="ARBA" id="ARBA00023136"/>
    </source>
</evidence>
<feature type="domain" description="AprE-like long alpha-helical hairpin" evidence="11">
    <location>
        <begin position="103"/>
        <end position="289"/>
    </location>
</feature>
<protein>
    <recommendedName>
        <fullName evidence="9">Membrane fusion protein (MFP) family protein</fullName>
    </recommendedName>
</protein>
<dbReference type="InterPro" id="IPR058781">
    <property type="entry name" value="HH_AprE-like"/>
</dbReference>
<gene>
    <name evidence="13" type="ORF">ACFPFW_15575</name>
</gene>
<evidence type="ECO:0000256" key="10">
    <source>
        <dbReference type="SAM" id="Coils"/>
    </source>
</evidence>
<keyword evidence="7 9" id="KW-1133">Transmembrane helix</keyword>
<sequence length="443" mass="48274">MRQDLTVPEADSSDDHTRRSIRAHLLLGMGAFVAFFAIAGGIAWSTVLSGAVIAHGTVVVDSSVKKVQHLDGGIVAEIHVKEGDHVSANDVLLKLDPTIPETNLSIVVKGLDQNIARLARLEAERDGAASVQFPDVMISRQGIPDVASIMNGEQRLFAARVDGRAGRVLQLKERAAQLREEIGGIEAQVAGKTKEIQLINEELKGTRSLWAKQLIPIQRVTAIEREAARLEGERGALVASIARSRAGIAETELQILQVDQDARTDIATDIRDAQAKIAELSERRVAAEETLRRLDVRSPQTGIVHELAVHTVGGVVQSGAVLMEIVPQQDRLRIDARLSPDQVDQVFASQKAIVNFSAFDRGTTPELVASVSMISPDLNRDEKTGQTFFMLHLDVGDDELTKLGALKLMPGMPAEIFIQTSSRTIISYLIKPLTDQMNRSLRE</sequence>
<dbReference type="Pfam" id="PF25994">
    <property type="entry name" value="HH_AprE"/>
    <property type="match status" value="1"/>
</dbReference>
<feature type="coiled-coil region" evidence="10">
    <location>
        <begin position="168"/>
        <end position="195"/>
    </location>
</feature>
<evidence type="ECO:0000259" key="11">
    <source>
        <dbReference type="Pfam" id="PF25994"/>
    </source>
</evidence>
<keyword evidence="4 9" id="KW-1003">Cell membrane</keyword>
<dbReference type="EMBL" id="JBHSJF010000007">
    <property type="protein sequence ID" value="MFC5069437.1"/>
    <property type="molecule type" value="Genomic_DNA"/>
</dbReference>
<dbReference type="InterPro" id="IPR050739">
    <property type="entry name" value="MFP"/>
</dbReference>
<keyword evidence="3 9" id="KW-0813">Transport</keyword>
<dbReference type="Gene3D" id="2.40.30.170">
    <property type="match status" value="1"/>
</dbReference>
<dbReference type="PANTHER" id="PTHR30386:SF17">
    <property type="entry name" value="ALKALINE PROTEASE SECRETION PROTEIN APRE"/>
    <property type="match status" value="1"/>
</dbReference>
<keyword evidence="5 9" id="KW-0997">Cell inner membrane</keyword>
<feature type="transmembrane region" description="Helical" evidence="9">
    <location>
        <begin position="25"/>
        <end position="44"/>
    </location>
</feature>
<comment type="similarity">
    <text evidence="2 9">Belongs to the membrane fusion protein (MFP) (TC 8.A.1) family.</text>
</comment>
<evidence type="ECO:0000259" key="12">
    <source>
        <dbReference type="Pfam" id="PF26002"/>
    </source>
</evidence>
<dbReference type="Gene3D" id="2.40.50.100">
    <property type="match status" value="1"/>
</dbReference>
<evidence type="ECO:0000256" key="5">
    <source>
        <dbReference type="ARBA" id="ARBA00022519"/>
    </source>
</evidence>
<proteinExistence type="inferred from homology"/>
<evidence type="ECO:0000256" key="1">
    <source>
        <dbReference type="ARBA" id="ARBA00004377"/>
    </source>
</evidence>
<comment type="subcellular location">
    <subcellularLocation>
        <location evidence="1 9">Cell inner membrane</location>
        <topology evidence="1 9">Single-pass membrane protein</topology>
    </subcellularLocation>
</comment>
<evidence type="ECO:0000313" key="14">
    <source>
        <dbReference type="Proteomes" id="UP001595796"/>
    </source>
</evidence>
<feature type="domain" description="AprE-like beta-barrel" evidence="12">
    <location>
        <begin position="332"/>
        <end position="420"/>
    </location>
</feature>
<evidence type="ECO:0000256" key="6">
    <source>
        <dbReference type="ARBA" id="ARBA00022692"/>
    </source>
</evidence>
<evidence type="ECO:0000256" key="7">
    <source>
        <dbReference type="ARBA" id="ARBA00022989"/>
    </source>
</evidence>
<keyword evidence="14" id="KW-1185">Reference proteome</keyword>
<dbReference type="NCBIfam" id="TIGR01843">
    <property type="entry name" value="type_I_hlyD"/>
    <property type="match status" value="1"/>
</dbReference>
<evidence type="ECO:0000256" key="4">
    <source>
        <dbReference type="ARBA" id="ARBA00022475"/>
    </source>
</evidence>
<evidence type="ECO:0000256" key="3">
    <source>
        <dbReference type="ARBA" id="ARBA00022448"/>
    </source>
</evidence>
<evidence type="ECO:0000313" key="13">
    <source>
        <dbReference type="EMBL" id="MFC5069437.1"/>
    </source>
</evidence>
<feature type="coiled-coil region" evidence="10">
    <location>
        <begin position="263"/>
        <end position="297"/>
    </location>
</feature>
<dbReference type="InterPro" id="IPR010129">
    <property type="entry name" value="T1SS_HlyD"/>
</dbReference>
<dbReference type="Proteomes" id="UP001595796">
    <property type="component" value="Unassembled WGS sequence"/>
</dbReference>
<keyword evidence="10" id="KW-0175">Coiled coil</keyword>
<dbReference type="Pfam" id="PF26002">
    <property type="entry name" value="Beta-barrel_AprE"/>
    <property type="match status" value="1"/>
</dbReference>
<dbReference type="PANTHER" id="PTHR30386">
    <property type="entry name" value="MEMBRANE FUSION SUBUNIT OF EMRAB-TOLC MULTIDRUG EFFLUX PUMP"/>
    <property type="match status" value="1"/>
</dbReference>
<dbReference type="PRINTS" id="PR01490">
    <property type="entry name" value="RTXTOXIND"/>
</dbReference>
<evidence type="ECO:0000256" key="2">
    <source>
        <dbReference type="ARBA" id="ARBA00009477"/>
    </source>
</evidence>
<dbReference type="InterPro" id="IPR058982">
    <property type="entry name" value="Beta-barrel_AprE"/>
</dbReference>
<keyword evidence="6 9" id="KW-0812">Transmembrane</keyword>
<comment type="caution">
    <text evidence="13">The sequence shown here is derived from an EMBL/GenBank/DDBJ whole genome shotgun (WGS) entry which is preliminary data.</text>
</comment>
<accession>A0ABV9Z5M0</accession>
<keyword evidence="8 9" id="KW-0472">Membrane</keyword>
<organism evidence="13 14">
    <name type="scientific">Flaviflagellibacter deserti</name>
    <dbReference type="NCBI Taxonomy" id="2267266"/>
    <lineage>
        <taxon>Bacteria</taxon>
        <taxon>Pseudomonadati</taxon>
        <taxon>Pseudomonadota</taxon>
        <taxon>Alphaproteobacteria</taxon>
        <taxon>Hyphomicrobiales</taxon>
        <taxon>Flaviflagellibacter</taxon>
    </lineage>
</organism>
<reference evidence="14" key="1">
    <citation type="journal article" date="2019" name="Int. J. Syst. Evol. Microbiol.">
        <title>The Global Catalogue of Microorganisms (GCM) 10K type strain sequencing project: providing services to taxonomists for standard genome sequencing and annotation.</title>
        <authorList>
            <consortium name="The Broad Institute Genomics Platform"/>
            <consortium name="The Broad Institute Genome Sequencing Center for Infectious Disease"/>
            <person name="Wu L."/>
            <person name="Ma J."/>
        </authorList>
    </citation>
    <scope>NUCLEOTIDE SEQUENCE [LARGE SCALE GENOMIC DNA]</scope>
    <source>
        <strain evidence="14">CGMCC 1.16444</strain>
    </source>
</reference>
<name>A0ABV9Z5M0_9HYPH</name>
<evidence type="ECO:0000256" key="9">
    <source>
        <dbReference type="RuleBase" id="RU365093"/>
    </source>
</evidence>